<evidence type="ECO:0000313" key="2">
    <source>
        <dbReference type="Proteomes" id="UP000516046"/>
    </source>
</evidence>
<organism evidence="1 2">
    <name type="scientific">Caproicibacterium amylolyticum</name>
    <dbReference type="NCBI Taxonomy" id="2766537"/>
    <lineage>
        <taxon>Bacteria</taxon>
        <taxon>Bacillati</taxon>
        <taxon>Bacillota</taxon>
        <taxon>Clostridia</taxon>
        <taxon>Eubacteriales</taxon>
        <taxon>Oscillospiraceae</taxon>
        <taxon>Caproicibacterium</taxon>
    </lineage>
</organism>
<name>A0A7G9WF96_9FIRM</name>
<evidence type="ECO:0000313" key="1">
    <source>
        <dbReference type="EMBL" id="QNO17358.1"/>
    </source>
</evidence>
<dbReference type="AlphaFoldDB" id="A0A7G9WF96"/>
<dbReference type="KEGG" id="caml:H6X83_10440"/>
<keyword evidence="2" id="KW-1185">Reference proteome</keyword>
<proteinExistence type="predicted"/>
<dbReference type="RefSeq" id="WP_212506427.1">
    <property type="nucleotide sequence ID" value="NZ_CP060696.1"/>
</dbReference>
<dbReference type="Proteomes" id="UP000516046">
    <property type="component" value="Chromosome"/>
</dbReference>
<dbReference type="Pfam" id="PF06854">
    <property type="entry name" value="Phage_Gp15"/>
    <property type="match status" value="1"/>
</dbReference>
<gene>
    <name evidence="1" type="ORF">H6X83_10440</name>
</gene>
<dbReference type="EMBL" id="CP060696">
    <property type="protein sequence ID" value="QNO17358.1"/>
    <property type="molecule type" value="Genomic_DNA"/>
</dbReference>
<sequence>MNLLIDAAPNTVMIGGQPYPIRADFRESILFEQLMLDRTVPDEQKLPLALNLYYPACPTDLSAAVEQMLWFYRCGKPQKPALSGGAGAERIYDYEYDDGYIFAAFLADYGIDLESVPFLHYWKYRALFESLRPENKFCRILQYRAADLHDLPDEQKRLYRRMKKLYALPRPAGEQEKMDEIADKLMHGGRL</sequence>
<reference evidence="1 2" key="1">
    <citation type="submission" date="2020-08" db="EMBL/GenBank/DDBJ databases">
        <authorList>
            <person name="Ren C."/>
            <person name="Gu Y."/>
            <person name="Xu Y."/>
        </authorList>
    </citation>
    <scope>NUCLEOTIDE SEQUENCE [LARGE SCALE GENOMIC DNA]</scope>
    <source>
        <strain evidence="1 2">LBM18003</strain>
    </source>
</reference>
<dbReference type="InterPro" id="IPR009660">
    <property type="entry name" value="Phage_A500_Gp15"/>
</dbReference>
<accession>A0A7G9WF96</accession>
<protein>
    <submittedName>
        <fullName evidence="1">Bacteriophage Gp15 family protein</fullName>
    </submittedName>
</protein>